<comment type="caution">
    <text evidence="10">The sequence shown here is derived from an EMBL/GenBank/DDBJ whole genome shotgun (WGS) entry which is preliminary data.</text>
</comment>
<gene>
    <name evidence="10" type="ORF">JD82_01271</name>
</gene>
<dbReference type="InterPro" id="IPR050237">
    <property type="entry name" value="ATP-dep_AMP-bd_enzyme"/>
</dbReference>
<dbReference type="AlphaFoldDB" id="A0A660C7X7"/>
<dbReference type="InterPro" id="IPR045851">
    <property type="entry name" value="AMP-bd_C_sf"/>
</dbReference>
<dbReference type="GO" id="GO:0004467">
    <property type="term" value="F:long-chain fatty acid-CoA ligase activity"/>
    <property type="evidence" value="ECO:0007669"/>
    <property type="project" value="UniProtKB-EC"/>
</dbReference>
<dbReference type="EC" id="6.2.1.3" evidence="4"/>
<dbReference type="SUPFAM" id="SSF56801">
    <property type="entry name" value="Acetyl-CoA synthetase-like"/>
    <property type="match status" value="1"/>
</dbReference>
<dbReference type="GO" id="GO:0016020">
    <property type="term" value="C:membrane"/>
    <property type="evidence" value="ECO:0007669"/>
    <property type="project" value="UniProtKB-SubCell"/>
</dbReference>
<evidence type="ECO:0000259" key="9">
    <source>
        <dbReference type="Pfam" id="PF13193"/>
    </source>
</evidence>
<proteinExistence type="predicted"/>
<dbReference type="EMBL" id="VLJV01000001">
    <property type="protein sequence ID" value="TWH19446.1"/>
    <property type="molecule type" value="Genomic_DNA"/>
</dbReference>
<comment type="subcellular location">
    <subcellularLocation>
        <location evidence="1">Membrane</location>
        <topology evidence="1">Peripheral membrane protein</topology>
    </subcellularLocation>
</comment>
<comment type="pathway">
    <text evidence="2">Lipid metabolism; fatty acid beta-oxidation.</text>
</comment>
<dbReference type="InterPro" id="IPR000873">
    <property type="entry name" value="AMP-dep_synth/lig_dom"/>
</dbReference>
<dbReference type="Pfam" id="PF00501">
    <property type="entry name" value="AMP-binding"/>
    <property type="match status" value="1"/>
</dbReference>
<dbReference type="Pfam" id="PF13193">
    <property type="entry name" value="AMP-binding_C"/>
    <property type="match status" value="1"/>
</dbReference>
<accession>A0A660C7X7</accession>
<dbReference type="Proteomes" id="UP000317303">
    <property type="component" value="Unassembled WGS sequence"/>
</dbReference>
<feature type="region of interest" description="Disordered" evidence="7">
    <location>
        <begin position="149"/>
        <end position="178"/>
    </location>
</feature>
<dbReference type="RefSeq" id="WP_211252515.1">
    <property type="nucleotide sequence ID" value="NZ_JOIJ01000002.1"/>
</dbReference>
<organism evidence="10 11">
    <name type="scientific">Prauserella rugosa</name>
    <dbReference type="NCBI Taxonomy" id="43354"/>
    <lineage>
        <taxon>Bacteria</taxon>
        <taxon>Bacillati</taxon>
        <taxon>Actinomycetota</taxon>
        <taxon>Actinomycetes</taxon>
        <taxon>Pseudonocardiales</taxon>
        <taxon>Pseudonocardiaceae</taxon>
        <taxon>Prauserella</taxon>
    </lineage>
</organism>
<keyword evidence="11" id="KW-1185">Reference proteome</keyword>
<keyword evidence="3" id="KW-0436">Ligase</keyword>
<dbReference type="CDD" id="cd04433">
    <property type="entry name" value="AFD_class_I"/>
    <property type="match status" value="1"/>
</dbReference>
<dbReference type="InterPro" id="IPR042099">
    <property type="entry name" value="ANL_N_sf"/>
</dbReference>
<evidence type="ECO:0000256" key="2">
    <source>
        <dbReference type="ARBA" id="ARBA00005005"/>
    </source>
</evidence>
<evidence type="ECO:0000256" key="4">
    <source>
        <dbReference type="ARBA" id="ARBA00026121"/>
    </source>
</evidence>
<evidence type="ECO:0000256" key="3">
    <source>
        <dbReference type="ARBA" id="ARBA00022598"/>
    </source>
</evidence>
<name>A0A660C7X7_9PSEU</name>
<protein>
    <recommendedName>
        <fullName evidence="5">Long-chain-fatty-acid--CoA ligase</fullName>
        <ecNumber evidence="4">6.2.1.3</ecNumber>
    </recommendedName>
    <alternativeName>
        <fullName evidence="6">Long-chain acyl-CoA synthetase</fullName>
    </alternativeName>
</protein>
<feature type="domain" description="AMP-dependent synthetase/ligase" evidence="8">
    <location>
        <begin position="25"/>
        <end position="427"/>
    </location>
</feature>
<dbReference type="PANTHER" id="PTHR43767:SF8">
    <property type="entry name" value="LONG-CHAIN-FATTY-ACID--COA LIGASE"/>
    <property type="match status" value="1"/>
</dbReference>
<dbReference type="Gene3D" id="3.30.300.30">
    <property type="match status" value="1"/>
</dbReference>
<evidence type="ECO:0000256" key="6">
    <source>
        <dbReference type="ARBA" id="ARBA00042773"/>
    </source>
</evidence>
<evidence type="ECO:0000313" key="10">
    <source>
        <dbReference type="EMBL" id="TWH19446.1"/>
    </source>
</evidence>
<feature type="domain" description="AMP-binding enzyme C-terminal" evidence="9">
    <location>
        <begin position="480"/>
        <end position="552"/>
    </location>
</feature>
<evidence type="ECO:0000259" key="8">
    <source>
        <dbReference type="Pfam" id="PF00501"/>
    </source>
</evidence>
<evidence type="ECO:0000256" key="7">
    <source>
        <dbReference type="SAM" id="MobiDB-lite"/>
    </source>
</evidence>
<dbReference type="Gene3D" id="3.40.50.12780">
    <property type="entry name" value="N-terminal domain of ligase-like"/>
    <property type="match status" value="1"/>
</dbReference>
<dbReference type="PANTHER" id="PTHR43767">
    <property type="entry name" value="LONG-CHAIN-FATTY-ACID--COA LIGASE"/>
    <property type="match status" value="1"/>
</dbReference>
<dbReference type="InterPro" id="IPR025110">
    <property type="entry name" value="AMP-bd_C"/>
</dbReference>
<evidence type="ECO:0000256" key="5">
    <source>
        <dbReference type="ARBA" id="ARBA00039545"/>
    </source>
</evidence>
<sequence>MNGPQGRSDVSRPNETLTDLLAGTVAADAEATAIIDGGERPRRVSRGELWRRTVALREDLRARGVGTGDCVGVWLPNWSESLVWQFAAASLGAHVIGVNTRYGVDDVAHVLDRARPAVVAVAHGFLDLDLAGTLASAVDRADTAPPSVAVVAGPAGCGPRDDRTPGDEGSGVDAPDVSDDGVLPRYDVGAGAWVPSGWDVTAPLDPEVLRGVPDELAVAFTTSGSTGRPKLAAHRGSAVAAHARNVAAAGDWDAMSVSLIVLPLSGVFGYVPAITAIGAGGAALLEPRFDPALVLRHMAEFGVTHLACADDVVGRLMASWRDEPVAVPAWRRMLMADFYGDSLEASAWAEDDTGTPAMGVYGSSEVFSLVAFWRVHDAAPERWRGGGRPVSPAIGVRAVDPVTGESPAEGEPGELQFRGYPVVDAYLGDHDGSIRSRSFTADGWFRSGDLGLVRDDGSFDYLCRMGDSLRLKGFLVEPAEIELRIAEHAGVVRAKVVGVPVAGQTRTVAFVEPDPDAGEALDPEELREWCARTLARFKVPHLVQVIDEMPMTVGTNGSKIRTTELRERARRLLA</sequence>
<feature type="compositionally biased region" description="Low complexity" evidence="7">
    <location>
        <begin position="149"/>
        <end position="158"/>
    </location>
</feature>
<evidence type="ECO:0000256" key="1">
    <source>
        <dbReference type="ARBA" id="ARBA00004170"/>
    </source>
</evidence>
<evidence type="ECO:0000313" key="11">
    <source>
        <dbReference type="Proteomes" id="UP000317303"/>
    </source>
</evidence>
<reference evidence="10 11" key="1">
    <citation type="submission" date="2019-07" db="EMBL/GenBank/DDBJ databases">
        <title>R&amp;d 2014.</title>
        <authorList>
            <person name="Klenk H.-P."/>
        </authorList>
    </citation>
    <scope>NUCLEOTIDE SEQUENCE [LARGE SCALE GENOMIC DNA]</scope>
    <source>
        <strain evidence="10 11">DSM 43194</strain>
    </source>
</reference>